<dbReference type="GO" id="GO:0016020">
    <property type="term" value="C:membrane"/>
    <property type="evidence" value="ECO:0007669"/>
    <property type="project" value="UniProtKB-SubCell"/>
</dbReference>
<dbReference type="EMBL" id="AUSU01000798">
    <property type="protein sequence ID" value="EPS72531.1"/>
    <property type="molecule type" value="Genomic_DNA"/>
</dbReference>
<dbReference type="InterPro" id="IPR025846">
    <property type="entry name" value="TBL_N"/>
</dbReference>
<keyword evidence="3" id="KW-0812">Transmembrane</keyword>
<comment type="caution">
    <text evidence="9">The sequence shown here is derived from an EMBL/GenBank/DDBJ whole genome shotgun (WGS) entry which is preliminary data.</text>
</comment>
<evidence type="ECO:0000313" key="9">
    <source>
        <dbReference type="EMBL" id="EPS72531.1"/>
    </source>
</evidence>
<gene>
    <name evidence="9" type="ORF">M569_02228</name>
</gene>
<sequence>SAGCDVFQGKWVPDSSYPLYPSSGCPFIDPEFDCIKYGRPDRDYLQYSWKPDACDVPRFDGVDLLRRWSGKKVMFVGDSLSLNQWESLGCMIHESSPGSKFAVVR</sequence>
<keyword evidence="5" id="KW-1133">Transmembrane helix</keyword>
<evidence type="ECO:0000256" key="3">
    <source>
        <dbReference type="ARBA" id="ARBA00022692"/>
    </source>
</evidence>
<organism evidence="9 10">
    <name type="scientific">Genlisea aurea</name>
    <dbReference type="NCBI Taxonomy" id="192259"/>
    <lineage>
        <taxon>Eukaryota</taxon>
        <taxon>Viridiplantae</taxon>
        <taxon>Streptophyta</taxon>
        <taxon>Embryophyta</taxon>
        <taxon>Tracheophyta</taxon>
        <taxon>Spermatophyta</taxon>
        <taxon>Magnoliopsida</taxon>
        <taxon>eudicotyledons</taxon>
        <taxon>Gunneridae</taxon>
        <taxon>Pentapetalae</taxon>
        <taxon>asterids</taxon>
        <taxon>lamiids</taxon>
        <taxon>Lamiales</taxon>
        <taxon>Lentibulariaceae</taxon>
        <taxon>Genlisea</taxon>
    </lineage>
</organism>
<reference evidence="9 10" key="1">
    <citation type="journal article" date="2013" name="BMC Genomics">
        <title>The miniature genome of a carnivorous plant Genlisea aurea contains a low number of genes and short non-coding sequences.</title>
        <authorList>
            <person name="Leushkin E.V."/>
            <person name="Sutormin R.A."/>
            <person name="Nabieva E.R."/>
            <person name="Penin A.A."/>
            <person name="Kondrashov A.S."/>
            <person name="Logacheva M.D."/>
        </authorList>
    </citation>
    <scope>NUCLEOTIDE SEQUENCE [LARGE SCALE GENOMIC DNA]</scope>
</reference>
<dbReference type="InterPro" id="IPR029962">
    <property type="entry name" value="TBL"/>
</dbReference>
<evidence type="ECO:0000256" key="2">
    <source>
        <dbReference type="ARBA" id="ARBA00007727"/>
    </source>
</evidence>
<dbReference type="Pfam" id="PF14416">
    <property type="entry name" value="PMR5N"/>
    <property type="match status" value="1"/>
</dbReference>
<dbReference type="OrthoDB" id="910908at2759"/>
<name>S8D549_9LAMI</name>
<keyword evidence="10" id="KW-1185">Reference proteome</keyword>
<evidence type="ECO:0000256" key="1">
    <source>
        <dbReference type="ARBA" id="ARBA00004167"/>
    </source>
</evidence>
<accession>S8D549</accession>
<evidence type="ECO:0000256" key="4">
    <source>
        <dbReference type="ARBA" id="ARBA00022968"/>
    </source>
</evidence>
<evidence type="ECO:0000259" key="7">
    <source>
        <dbReference type="Pfam" id="PF13839"/>
    </source>
</evidence>
<comment type="similarity">
    <text evidence="2">Belongs to the PC-esterase family. TBL subfamily.</text>
</comment>
<dbReference type="Proteomes" id="UP000015453">
    <property type="component" value="Unassembled WGS sequence"/>
</dbReference>
<feature type="non-terminal residue" evidence="9">
    <location>
        <position position="1"/>
    </location>
</feature>
<feature type="domain" description="Trichome birefringence-like N-terminal" evidence="8">
    <location>
        <begin position="3"/>
        <end position="55"/>
    </location>
</feature>
<dbReference type="PANTHER" id="PTHR32285:SF42">
    <property type="entry name" value="PROTEIN TRICHOME BIREFRINGENCE-LIKE 37"/>
    <property type="match status" value="1"/>
</dbReference>
<evidence type="ECO:0000256" key="5">
    <source>
        <dbReference type="ARBA" id="ARBA00022989"/>
    </source>
</evidence>
<feature type="domain" description="Trichome birefringence-like C-terminal" evidence="7">
    <location>
        <begin position="56"/>
        <end position="97"/>
    </location>
</feature>
<evidence type="ECO:0000313" key="10">
    <source>
        <dbReference type="Proteomes" id="UP000015453"/>
    </source>
</evidence>
<protein>
    <submittedName>
        <fullName evidence="9">Uncharacterized protein</fullName>
    </submittedName>
</protein>
<dbReference type="GO" id="GO:0005794">
    <property type="term" value="C:Golgi apparatus"/>
    <property type="evidence" value="ECO:0007669"/>
    <property type="project" value="TreeGrafter"/>
</dbReference>
<feature type="non-terminal residue" evidence="9">
    <location>
        <position position="105"/>
    </location>
</feature>
<dbReference type="GO" id="GO:0016413">
    <property type="term" value="F:O-acetyltransferase activity"/>
    <property type="evidence" value="ECO:0007669"/>
    <property type="project" value="InterPro"/>
</dbReference>
<keyword evidence="4" id="KW-0735">Signal-anchor</keyword>
<comment type="subcellular location">
    <subcellularLocation>
        <location evidence="1">Membrane</location>
        <topology evidence="1">Single-pass membrane protein</topology>
    </subcellularLocation>
</comment>
<evidence type="ECO:0000259" key="8">
    <source>
        <dbReference type="Pfam" id="PF14416"/>
    </source>
</evidence>
<keyword evidence="6" id="KW-0472">Membrane</keyword>
<dbReference type="AlphaFoldDB" id="S8D549"/>
<dbReference type="PANTHER" id="PTHR32285">
    <property type="entry name" value="PROTEIN TRICHOME BIREFRINGENCE-LIKE 9-RELATED"/>
    <property type="match status" value="1"/>
</dbReference>
<dbReference type="InterPro" id="IPR026057">
    <property type="entry name" value="TBL_C"/>
</dbReference>
<evidence type="ECO:0000256" key="6">
    <source>
        <dbReference type="ARBA" id="ARBA00023136"/>
    </source>
</evidence>
<proteinExistence type="inferred from homology"/>
<dbReference type="Pfam" id="PF13839">
    <property type="entry name" value="PC-Esterase"/>
    <property type="match status" value="1"/>
</dbReference>